<dbReference type="RefSeq" id="WP_010867963.1">
    <property type="nucleotide sequence ID" value="NC_000868.1"/>
</dbReference>
<dbReference type="STRING" id="272844.PAB0564"/>
<dbReference type="KEGG" id="pab:PAB0564"/>
<organism evidence="1 3">
    <name type="scientific">Pyrococcus abyssi (strain GE5 / Orsay)</name>
    <dbReference type="NCBI Taxonomy" id="272844"/>
    <lineage>
        <taxon>Archaea</taxon>
        <taxon>Methanobacteriati</taxon>
        <taxon>Methanobacteriota</taxon>
        <taxon>Thermococci</taxon>
        <taxon>Thermococcales</taxon>
        <taxon>Thermococcaceae</taxon>
        <taxon>Pyrococcus</taxon>
    </lineage>
</organism>
<dbReference type="PATRIC" id="fig|272844.11.peg.888"/>
<accession>Q9V0E9</accession>
<dbReference type="InterPro" id="IPR011009">
    <property type="entry name" value="Kinase-like_dom_sf"/>
</dbReference>
<keyword evidence="3" id="KW-1185">Reference proteome</keyword>
<dbReference type="eggNOG" id="arCOG01182">
    <property type="taxonomic scope" value="Archaea"/>
</dbReference>
<dbReference type="SUPFAM" id="SSF56112">
    <property type="entry name" value="Protein kinase-like (PK-like)"/>
    <property type="match status" value="1"/>
</dbReference>
<reference evidence="1 3" key="4">
    <citation type="journal article" date="2003" name="Mol. Microbiol.">
        <title>An integrated analysis of the genome of the hyperthermophilic archaeon Pyrococcus abyssi.</title>
        <authorList>
            <person name="Cohen G."/>
            <person name="Barbe V."/>
            <person name="Flament D."/>
            <person name="Galperin M."/>
            <person name="Heilig R."/>
            <person name="Ripp R."/>
            <person name="Lecompte O."/>
            <person name="Prieur D."/>
            <person name="Poch O."/>
            <person name="Quellerou J."/>
            <person name="Thierry J.C."/>
            <person name="Van der Oost J."/>
            <person name="Weissenbach J."/>
            <person name="Zivanovic Y."/>
            <person name="Forterre P."/>
        </authorList>
    </citation>
    <scope>NUCLEOTIDE SEQUENCE [LARGE SCALE GENOMIC DNA]</scope>
    <source>
        <strain evidence="3">GE5 / Orsay</strain>
        <strain evidence="1">Orsay</strain>
    </source>
</reference>
<reference evidence="1" key="1">
    <citation type="submission" date="1999-07" db="EMBL/GenBank/DDBJ databases">
        <authorList>
            <person name="Genoscope"/>
        </authorList>
    </citation>
    <scope>NUCLEOTIDE SEQUENCE</scope>
    <source>
        <strain evidence="1">Orsay</strain>
    </source>
</reference>
<sequence>MIGEMIREDIETLNRELAKYGIRVEKFLAKGTTSFVFLGSYANRPVIVKFQRSDSPRRNLKKEAEILKMLEGENITGELVLYDEIKGREVLVREFIEGELLINSDIERKHVISIAEKTYRLDRLGIDHGQIQGGKHIIVAPTDVWLIDFEKASMNRKPRNLTSAMAMLFLGENRIAERITKKFNVNKKFREELLVALREYKKSGNPKRIFDVLSTL</sequence>
<name>Q9V0E9_PYRAB</name>
<reference evidence="2 4" key="5">
    <citation type="journal article" date="2012" name="Curr. Microbiol.">
        <title>Re-annotation of two hyperthermophilic archaea Pyrococcus abyssi GE5 and Pyrococcus furiosus DSM 3638.</title>
        <authorList>
            <person name="Gao J."/>
            <person name="Wang J."/>
        </authorList>
    </citation>
    <scope>GENOME REANNOTATION</scope>
    <source>
        <strain evidence="2">GE5</strain>
        <strain evidence="4">GE5 / Orsay</strain>
    </source>
</reference>
<dbReference type="OrthoDB" id="86092at2157"/>
<dbReference type="Gene3D" id="3.30.200.20">
    <property type="entry name" value="Phosphorylase Kinase, domain 1"/>
    <property type="match status" value="1"/>
</dbReference>
<dbReference type="PIR" id="A75130">
    <property type="entry name" value="A75130"/>
</dbReference>
<dbReference type="HOGENOM" id="CLU_095575_1_0_2"/>
<evidence type="ECO:0000313" key="2">
    <source>
        <dbReference type="EMBL" id="CCE70244.1"/>
    </source>
</evidence>
<dbReference type="AlphaFoldDB" id="Q9V0E9"/>
<reference evidence="1" key="3">
    <citation type="journal article" date="2001" name="Genome Res.">
        <title>Genome evolution at the genus level: comparison of three complete genomes of hyperthermophilic archaea.</title>
        <authorList>
            <person name="Lecompte O."/>
            <person name="Ripp R."/>
            <person name="Puzos-Barbe V."/>
            <person name="Duprat S."/>
            <person name="Heilig R."/>
            <person name="Dietrich J."/>
            <person name="Thierry J.C."/>
            <person name="Poch O."/>
        </authorList>
    </citation>
    <scope>NUCLEOTIDE SEQUENCE</scope>
    <source>
        <strain evidence="1">Orsay</strain>
    </source>
</reference>
<proteinExistence type="predicted"/>
<evidence type="ECO:0000313" key="1">
    <source>
        <dbReference type="EMBL" id="CAB49754.1"/>
    </source>
</evidence>
<protein>
    <recommendedName>
        <fullName evidence="5">Serine/threonine protein kinase</fullName>
    </recommendedName>
</protein>
<dbReference type="EMBL" id="AJ248285">
    <property type="protein sequence ID" value="CAB49754.1"/>
    <property type="molecule type" value="Genomic_DNA"/>
</dbReference>
<evidence type="ECO:0000313" key="3">
    <source>
        <dbReference type="Proteomes" id="UP000000810"/>
    </source>
</evidence>
<dbReference type="EMBL" id="HE613800">
    <property type="protein sequence ID" value="CCE70244.1"/>
    <property type="molecule type" value="Genomic_DNA"/>
</dbReference>
<dbReference type="Proteomes" id="UP000009139">
    <property type="component" value="Chromosome"/>
</dbReference>
<evidence type="ECO:0000313" key="4">
    <source>
        <dbReference type="Proteomes" id="UP000009139"/>
    </source>
</evidence>
<evidence type="ECO:0008006" key="5">
    <source>
        <dbReference type="Google" id="ProtNLM"/>
    </source>
</evidence>
<dbReference type="Proteomes" id="UP000000810">
    <property type="component" value="Chromosome"/>
</dbReference>
<reference evidence="1" key="2">
    <citation type="journal article" date="2000" name="J. Mol. Biol.">
        <title>Archaeal homologs of eukaryotic methylation guide small nucleolar RNAs: lessons from the Pyrococcus genomes.</title>
        <authorList>
            <person name="Gaspin C."/>
            <person name="Cavaille J."/>
            <person name="Erauso G."/>
        </authorList>
    </citation>
    <scope>NUCLEOTIDE SEQUENCE</scope>
    <source>
        <strain evidence="1">Orsay</strain>
    </source>
</reference>
<gene>
    <name evidence="1" type="ordered locus">PAB0564</name>
</gene>